<dbReference type="EMBL" id="BAABAO010000016">
    <property type="protein sequence ID" value="GAA4141346.1"/>
    <property type="molecule type" value="Genomic_DNA"/>
</dbReference>
<gene>
    <name evidence="1" type="ORF">GCM10022250_42780</name>
</gene>
<reference evidence="2" key="1">
    <citation type="journal article" date="2019" name="Int. J. Syst. Evol. Microbiol.">
        <title>The Global Catalogue of Microorganisms (GCM) 10K type strain sequencing project: providing services to taxonomists for standard genome sequencing and annotation.</title>
        <authorList>
            <consortium name="The Broad Institute Genomics Platform"/>
            <consortium name="The Broad Institute Genome Sequencing Center for Infectious Disease"/>
            <person name="Wu L."/>
            <person name="Ma J."/>
        </authorList>
    </citation>
    <scope>NUCLEOTIDE SEQUENCE [LARGE SCALE GENOMIC DNA]</scope>
    <source>
        <strain evidence="2">JCM 17386</strain>
    </source>
</reference>
<name>A0ABP7YUY2_9FLAO</name>
<accession>A0ABP7YUY2</accession>
<evidence type="ECO:0000313" key="1">
    <source>
        <dbReference type="EMBL" id="GAA4141346.1"/>
    </source>
</evidence>
<proteinExistence type="predicted"/>
<organism evidence="1 2">
    <name type="scientific">Flavobacterium chungbukense</name>
    <dbReference type="NCBI Taxonomy" id="877464"/>
    <lineage>
        <taxon>Bacteria</taxon>
        <taxon>Pseudomonadati</taxon>
        <taxon>Bacteroidota</taxon>
        <taxon>Flavobacteriia</taxon>
        <taxon>Flavobacteriales</taxon>
        <taxon>Flavobacteriaceae</taxon>
        <taxon>Flavobacterium</taxon>
    </lineage>
</organism>
<dbReference type="Proteomes" id="UP001501333">
    <property type="component" value="Unassembled WGS sequence"/>
</dbReference>
<keyword evidence="2" id="KW-1185">Reference proteome</keyword>
<sequence>MEKTVRRKPSFPADTALFAFIPNPKPTTENCNKNVIALLLNAIKGLPKILTSTIPNKSAIGGETMENTHKTIITIKSACCK</sequence>
<evidence type="ECO:0000313" key="2">
    <source>
        <dbReference type="Proteomes" id="UP001501333"/>
    </source>
</evidence>
<protein>
    <submittedName>
        <fullName evidence="1">Uncharacterized protein</fullName>
    </submittedName>
</protein>
<comment type="caution">
    <text evidence="1">The sequence shown here is derived from an EMBL/GenBank/DDBJ whole genome shotgun (WGS) entry which is preliminary data.</text>
</comment>